<organism evidence="2 3">
    <name type="scientific">Flexivirga caeni</name>
    <dbReference type="NCBI Taxonomy" id="2294115"/>
    <lineage>
        <taxon>Bacteria</taxon>
        <taxon>Bacillati</taxon>
        <taxon>Actinomycetota</taxon>
        <taxon>Actinomycetes</taxon>
        <taxon>Micrococcales</taxon>
        <taxon>Dermacoccaceae</taxon>
        <taxon>Flexivirga</taxon>
    </lineage>
</organism>
<sequence length="733" mass="78442">MPRSARSFADDLRARSDDQLRTLLRARPDLTRPAPADLTALAARASTVASVRRALDQLSAGHLRVLEAVLVKDVDAAPELLGASKRHVQSICRDLWDQALLWRSPEGCRPARAVADVLTAPARLGPTSRELGVPDLSEKALTAYESLTGAAKSAIDRLRWEHPRASFDGPAAADVLSELVAAGLLVRTDDDGVIPREVGLALRGGRLYRDGIEPPVPPDGGQVAKDADADSARAALDILWHVESVVRQWDSAPPRVLRSGGLSVRDHRTVATSLGVELGLAAFVTELAYAASLIANDGDFEPSWLPTAAYDEWADRDPADRWAALATAWWASGRAAFLAGAGTTQGTINVLGPDAAWPLMRGRRQDVLHALRDVDPDVPVAVDYVDAVLRWRRPLRLPAGAPTHAADVLREAAWLGITGRDVLSTAGRALVDGADPAEAMRSAMPAPVDHLLLQADLTAVAPGPLTADLDALMRESAEVESRGGATVYRFTDASIRRALDGGRPAGELLERLTVASPTPVPQPLEYLISDVARRHGQTRVGTAGCYLRNDDVATLDAMTNDRYLAALQLRRIAPTVVVSPAHPATVLEMLRQHGYSPIAEGQDGHVVRVGDDRRRAPVPRTAQPPTLDSVSDGAIDQVIGHLRRGEIAAGTRSARSSGPRIPSTDPTVTLALLQEAAADRAAVWIGFSDVHGELHRTLFHPRQVDGGRVTGTVGERDETRTFSIHRISGVASE</sequence>
<evidence type="ECO:0000313" key="2">
    <source>
        <dbReference type="EMBL" id="RNI25113.1"/>
    </source>
</evidence>
<feature type="domain" description="Helicase XPB/Ssl2 N-terminal" evidence="1">
    <location>
        <begin position="451"/>
        <end position="573"/>
    </location>
</feature>
<dbReference type="InterPro" id="IPR032830">
    <property type="entry name" value="XPB/Ssl2_N"/>
</dbReference>
<comment type="caution">
    <text evidence="2">The sequence shown here is derived from an EMBL/GenBank/DDBJ whole genome shotgun (WGS) entry which is preliminary data.</text>
</comment>
<dbReference type="EMBL" id="RJJQ01000001">
    <property type="protein sequence ID" value="RNI25113.1"/>
    <property type="molecule type" value="Genomic_DNA"/>
</dbReference>
<gene>
    <name evidence="2" type="ORF">EFY87_00190</name>
</gene>
<dbReference type="RefSeq" id="WP_123269306.1">
    <property type="nucleotide sequence ID" value="NZ_RJJQ01000001.1"/>
</dbReference>
<dbReference type="Proteomes" id="UP000271678">
    <property type="component" value="Unassembled WGS sequence"/>
</dbReference>
<dbReference type="Pfam" id="PF13625">
    <property type="entry name" value="Helicase_C_3"/>
    <property type="match status" value="1"/>
</dbReference>
<reference evidence="2 3" key="1">
    <citation type="submission" date="2018-11" db="EMBL/GenBank/DDBJ databases">
        <title>Draft genome of Simplicispira Flexivirga sp. BO-16.</title>
        <authorList>
            <person name="Im W.T."/>
        </authorList>
    </citation>
    <scope>NUCLEOTIDE SEQUENCE [LARGE SCALE GENOMIC DNA]</scope>
    <source>
        <strain evidence="2 3">BO-16</strain>
    </source>
</reference>
<proteinExistence type="predicted"/>
<dbReference type="AlphaFoldDB" id="A0A3M9MJS1"/>
<evidence type="ECO:0000259" key="1">
    <source>
        <dbReference type="Pfam" id="PF13625"/>
    </source>
</evidence>
<dbReference type="OrthoDB" id="3415124at2"/>
<accession>A0A3M9MJS1</accession>
<keyword evidence="3" id="KW-1185">Reference proteome</keyword>
<name>A0A3M9MJS1_9MICO</name>
<protein>
    <recommendedName>
        <fullName evidence="1">Helicase XPB/Ssl2 N-terminal domain-containing protein</fullName>
    </recommendedName>
</protein>
<evidence type="ECO:0000313" key="3">
    <source>
        <dbReference type="Proteomes" id="UP000271678"/>
    </source>
</evidence>